<feature type="region of interest" description="Disordered" evidence="1">
    <location>
        <begin position="1"/>
        <end position="188"/>
    </location>
</feature>
<feature type="non-terminal residue" evidence="2">
    <location>
        <position position="1"/>
    </location>
</feature>
<feature type="non-terminal residue" evidence="2">
    <location>
        <position position="188"/>
    </location>
</feature>
<feature type="compositionally biased region" description="Low complexity" evidence="1">
    <location>
        <begin position="149"/>
        <end position="168"/>
    </location>
</feature>
<gene>
    <name evidence="2" type="ORF">AVDCRST_MAG07-1595</name>
</gene>
<dbReference type="EMBL" id="CADCUB010000052">
    <property type="protein sequence ID" value="CAA9317913.1"/>
    <property type="molecule type" value="Genomic_DNA"/>
</dbReference>
<dbReference type="EC" id="1.2.5.3" evidence="2"/>
<accession>A0A6J4KYD7</accession>
<dbReference type="AlphaFoldDB" id="A0A6J4KYD7"/>
<reference evidence="2" key="1">
    <citation type="submission" date="2020-02" db="EMBL/GenBank/DDBJ databases">
        <authorList>
            <person name="Meier V. D."/>
        </authorList>
    </citation>
    <scope>NUCLEOTIDE SEQUENCE</scope>
    <source>
        <strain evidence="2">AVDCRST_MAG07</strain>
    </source>
</reference>
<organism evidence="2">
    <name type="scientific">uncultured Frankineae bacterium</name>
    <dbReference type="NCBI Taxonomy" id="437475"/>
    <lineage>
        <taxon>Bacteria</taxon>
        <taxon>Bacillati</taxon>
        <taxon>Actinomycetota</taxon>
        <taxon>Actinomycetes</taxon>
        <taxon>Frankiales</taxon>
        <taxon>environmental samples</taxon>
    </lineage>
</organism>
<dbReference type="GO" id="GO:0008805">
    <property type="term" value="F:carbon-monoxide oxygenase activity"/>
    <property type="evidence" value="ECO:0007669"/>
    <property type="project" value="UniProtKB-EC"/>
</dbReference>
<name>A0A6J4KYD7_9ACTN</name>
<feature type="compositionally biased region" description="Basic residues" evidence="1">
    <location>
        <begin position="25"/>
        <end position="39"/>
    </location>
</feature>
<proteinExistence type="predicted"/>
<feature type="compositionally biased region" description="Basic residues" evidence="1">
    <location>
        <begin position="1"/>
        <end position="13"/>
    </location>
</feature>
<feature type="compositionally biased region" description="Basic and acidic residues" evidence="1">
    <location>
        <begin position="67"/>
        <end position="84"/>
    </location>
</feature>
<protein>
    <submittedName>
        <fullName evidence="2">Aerobic carbon monoxide dehydrogenase (Quinone), small chain</fullName>
        <ecNumber evidence="2">1.2.5.3</ecNumber>
    </submittedName>
</protein>
<feature type="compositionally biased region" description="Basic and acidic residues" evidence="1">
    <location>
        <begin position="169"/>
        <end position="188"/>
    </location>
</feature>
<evidence type="ECO:0000256" key="1">
    <source>
        <dbReference type="SAM" id="MobiDB-lite"/>
    </source>
</evidence>
<sequence length="188" mass="21104">ARTHEGRRRHLRGRGAATHPPHAPPARRPRARRHPHRLRHVELRRVHGRHRRGEREVLLGAGGPGRRQHDHDHPGPVRGGERRQQHLAPGAEGLPGAPRAAVRLLHARHDHGDGRPAQAQPLPERGRGPARARGQPVPLHRLPEHRQGRPVGRLRAARGGPAARLVPGRPRERHSPDPRSRDRRSARM</sequence>
<evidence type="ECO:0000313" key="2">
    <source>
        <dbReference type="EMBL" id="CAA9317913.1"/>
    </source>
</evidence>
<keyword evidence="2" id="KW-0560">Oxidoreductase</keyword>